<dbReference type="Proteomes" id="UP000232533">
    <property type="component" value="Unassembled WGS sequence"/>
</dbReference>
<accession>A0A2N0TQD5</accession>
<proteinExistence type="predicted"/>
<feature type="transmembrane region" description="Helical" evidence="1">
    <location>
        <begin position="53"/>
        <end position="73"/>
    </location>
</feature>
<gene>
    <name evidence="3" type="ORF">APR40_04805</name>
    <name evidence="2" type="ORF">BHS39_04805</name>
</gene>
<organism evidence="3 5">
    <name type="scientific">Salegentibacter salarius</name>
    <dbReference type="NCBI Taxonomy" id="435906"/>
    <lineage>
        <taxon>Bacteria</taxon>
        <taxon>Pseudomonadati</taxon>
        <taxon>Bacteroidota</taxon>
        <taxon>Flavobacteriia</taxon>
        <taxon>Flavobacteriales</taxon>
        <taxon>Flavobacteriaceae</taxon>
        <taxon>Salegentibacter</taxon>
    </lineage>
</organism>
<evidence type="ECO:0000313" key="2">
    <source>
        <dbReference type="EMBL" id="OEY71685.1"/>
    </source>
</evidence>
<keyword evidence="4" id="KW-1185">Reference proteome</keyword>
<dbReference type="Proteomes" id="UP000176009">
    <property type="component" value="Unassembled WGS sequence"/>
</dbReference>
<keyword evidence="1" id="KW-0472">Membrane</keyword>
<dbReference type="EMBL" id="LKTR01000045">
    <property type="protein sequence ID" value="PKD16934.1"/>
    <property type="molecule type" value="Genomic_DNA"/>
</dbReference>
<dbReference type="EMBL" id="MJBR01000045">
    <property type="protein sequence ID" value="OEY71685.1"/>
    <property type="molecule type" value="Genomic_DNA"/>
</dbReference>
<comment type="caution">
    <text evidence="3">The sequence shown here is derived from an EMBL/GenBank/DDBJ whole genome shotgun (WGS) entry which is preliminary data.</text>
</comment>
<sequence>MKITLALEELPMLLLGIFVFSRLDFAWWWFLVLFFTPDFGMLGYIFNNKTGAFIYNLFHHKGLALLIWFLGFYLQSEVFQLIGVILFSHAAFDRILGYGLKYEKGFKFTHLGEIGN</sequence>
<protein>
    <recommendedName>
        <fullName evidence="6">DUF4260 domain-containing protein</fullName>
    </recommendedName>
</protein>
<evidence type="ECO:0000313" key="4">
    <source>
        <dbReference type="Proteomes" id="UP000176009"/>
    </source>
</evidence>
<keyword evidence="1" id="KW-1133">Transmembrane helix</keyword>
<reference evidence="2 4" key="2">
    <citation type="submission" date="2016-09" db="EMBL/GenBank/DDBJ databases">
        <title>Genome Sequence of Salegentibacter salarius,Isolated from a Marine Solar Saltern of the Yellow Sea in South Korea.</title>
        <authorList>
            <person name="Zheng Q."/>
            <person name="Liu Y."/>
        </authorList>
    </citation>
    <scope>NUCLEOTIDE SEQUENCE [LARGE SCALE GENOMIC DNA]</scope>
    <source>
        <strain evidence="2 4">KCTC 12974</strain>
    </source>
</reference>
<dbReference type="AlphaFoldDB" id="A0A2N0TQD5"/>
<keyword evidence="1" id="KW-0812">Transmembrane</keyword>
<reference evidence="3 5" key="1">
    <citation type="submission" date="2015-10" db="EMBL/GenBank/DDBJ databases">
        <title>Draft genome sequence of Salegentibacter salinarum KCTC 12975.</title>
        <authorList>
            <person name="Lin W."/>
            <person name="Zheng Q."/>
        </authorList>
    </citation>
    <scope>NUCLEOTIDE SEQUENCE [LARGE SCALE GENOMIC DNA]</scope>
    <source>
        <strain evidence="3 5">KCTC 12974</strain>
    </source>
</reference>
<feature type="transmembrane region" description="Helical" evidence="1">
    <location>
        <begin position="26"/>
        <end position="46"/>
    </location>
</feature>
<name>A0A2N0TQD5_9FLAO</name>
<evidence type="ECO:0008006" key="6">
    <source>
        <dbReference type="Google" id="ProtNLM"/>
    </source>
</evidence>
<evidence type="ECO:0000313" key="5">
    <source>
        <dbReference type="Proteomes" id="UP000232533"/>
    </source>
</evidence>
<dbReference type="Pfam" id="PF14079">
    <property type="entry name" value="DUF4260"/>
    <property type="match status" value="1"/>
</dbReference>
<dbReference type="RefSeq" id="WP_070055093.1">
    <property type="nucleotide sequence ID" value="NZ_FVZF01000006.1"/>
</dbReference>
<feature type="transmembrane region" description="Helical" evidence="1">
    <location>
        <begin position="79"/>
        <end position="100"/>
    </location>
</feature>
<dbReference type="OrthoDB" id="9813911at2"/>
<evidence type="ECO:0000313" key="3">
    <source>
        <dbReference type="EMBL" id="PKD16934.1"/>
    </source>
</evidence>
<evidence type="ECO:0000256" key="1">
    <source>
        <dbReference type="SAM" id="Phobius"/>
    </source>
</evidence>
<dbReference type="InterPro" id="IPR025356">
    <property type="entry name" value="DUF4260"/>
</dbReference>